<organism evidence="1">
    <name type="scientific">Timema californicum</name>
    <name type="common">California timema</name>
    <name type="synonym">Walking stick</name>
    <dbReference type="NCBI Taxonomy" id="61474"/>
    <lineage>
        <taxon>Eukaryota</taxon>
        <taxon>Metazoa</taxon>
        <taxon>Ecdysozoa</taxon>
        <taxon>Arthropoda</taxon>
        <taxon>Hexapoda</taxon>
        <taxon>Insecta</taxon>
        <taxon>Pterygota</taxon>
        <taxon>Neoptera</taxon>
        <taxon>Polyneoptera</taxon>
        <taxon>Phasmatodea</taxon>
        <taxon>Timematodea</taxon>
        <taxon>Timematoidea</taxon>
        <taxon>Timematidae</taxon>
        <taxon>Timema</taxon>
    </lineage>
</organism>
<accession>A0A7R9JDV4</accession>
<reference evidence="1" key="1">
    <citation type="submission" date="2020-11" db="EMBL/GenBank/DDBJ databases">
        <authorList>
            <person name="Tran Van P."/>
        </authorList>
    </citation>
    <scope>NUCLEOTIDE SEQUENCE</scope>
</reference>
<sequence>MSGTSLKINLRPDPLNLVLKEHLSFRLFTKWDKPLMLDHAINLASLQIKSYNDYHRIKSAMGPANESSPGWLLVLDDVRPLLRFLQPCEHHLGPRNELLGVGEVGEQCLSGPHDALLHVGVRVAVTLHRPRLAPHDTVQVGSVLVFPALLRGVALRALLHEELLARLRVADRDVHTFERLLRSHNLQVVVVLCCVVMVTWRLYLNMENTGPHFRESMIHDRGVTRQLPGPWTTFMAAFLKTLEPETEKQVSQVSEIRIKEHWCTGGAGDCDRILGSEPAFAWRESGKPLWKNPPQFTRPGPNPDLPVLDSLFYYESSELDHVTNEVDI</sequence>
<name>A0A7R9JDV4_TIMCA</name>
<dbReference type="AlphaFoldDB" id="A0A7R9JDV4"/>
<protein>
    <submittedName>
        <fullName evidence="1">(California timema) hypothetical protein</fullName>
    </submittedName>
</protein>
<gene>
    <name evidence="1" type="ORF">TCMB3V08_LOCUS10067</name>
</gene>
<proteinExistence type="predicted"/>
<dbReference type="EMBL" id="OE185714">
    <property type="protein sequence ID" value="CAD7577517.1"/>
    <property type="molecule type" value="Genomic_DNA"/>
</dbReference>
<evidence type="ECO:0000313" key="1">
    <source>
        <dbReference type="EMBL" id="CAD7577517.1"/>
    </source>
</evidence>